<evidence type="ECO:0000256" key="1">
    <source>
        <dbReference type="SAM" id="MobiDB-lite"/>
    </source>
</evidence>
<evidence type="ECO:0000256" key="2">
    <source>
        <dbReference type="SAM" id="SignalP"/>
    </source>
</evidence>
<name>A0A517SPJ1_9BACT</name>
<dbReference type="OrthoDB" id="283615at2"/>
<evidence type="ECO:0008006" key="5">
    <source>
        <dbReference type="Google" id="ProtNLM"/>
    </source>
</evidence>
<evidence type="ECO:0000313" key="4">
    <source>
        <dbReference type="Proteomes" id="UP000315003"/>
    </source>
</evidence>
<keyword evidence="2" id="KW-0732">Signal</keyword>
<dbReference type="RefSeq" id="WP_145268920.1">
    <property type="nucleotide sequence ID" value="NZ_CP036272.1"/>
</dbReference>
<accession>A0A517SPJ1</accession>
<feature type="chain" id="PRO_5021930671" description="Periplasmic repressor CpxP" evidence="2">
    <location>
        <begin position="25"/>
        <end position="168"/>
    </location>
</feature>
<sequence precursor="true">MTKRSLLRGITLCCVVLIATTVVAQDKPKNAKKGKGRNPAASVLKQLGDLELTEEQTTKITAMAKESVVSMRKEREEAGLTTELMQKRTKLVQQLVKDGKKNLEAQAAANKELKLTEAQVAALKKSNGQRMEMMKKIVALLTDEQKAKLPQRLQGRAKPAKKGKKKPE</sequence>
<dbReference type="AlphaFoldDB" id="A0A517SPJ1"/>
<feature type="region of interest" description="Disordered" evidence="1">
    <location>
        <begin position="148"/>
        <end position="168"/>
    </location>
</feature>
<dbReference type="Proteomes" id="UP000315003">
    <property type="component" value="Chromosome"/>
</dbReference>
<dbReference type="EMBL" id="CP036272">
    <property type="protein sequence ID" value="QDT58041.1"/>
    <property type="molecule type" value="Genomic_DNA"/>
</dbReference>
<keyword evidence="4" id="KW-1185">Reference proteome</keyword>
<feature type="compositionally biased region" description="Basic residues" evidence="1">
    <location>
        <begin position="158"/>
        <end position="168"/>
    </location>
</feature>
<feature type="signal peptide" evidence="2">
    <location>
        <begin position="1"/>
        <end position="24"/>
    </location>
</feature>
<organism evidence="3 4">
    <name type="scientific">Stieleria bergensis</name>
    <dbReference type="NCBI Taxonomy" id="2528025"/>
    <lineage>
        <taxon>Bacteria</taxon>
        <taxon>Pseudomonadati</taxon>
        <taxon>Planctomycetota</taxon>
        <taxon>Planctomycetia</taxon>
        <taxon>Pirellulales</taxon>
        <taxon>Pirellulaceae</taxon>
        <taxon>Stieleria</taxon>
    </lineage>
</organism>
<evidence type="ECO:0000313" key="3">
    <source>
        <dbReference type="EMBL" id="QDT58041.1"/>
    </source>
</evidence>
<proteinExistence type="predicted"/>
<protein>
    <recommendedName>
        <fullName evidence="5">Periplasmic repressor CpxP</fullName>
    </recommendedName>
</protein>
<gene>
    <name evidence="3" type="ORF">SV7mr_05300</name>
</gene>
<reference evidence="3 4" key="1">
    <citation type="submission" date="2019-02" db="EMBL/GenBank/DDBJ databases">
        <title>Deep-cultivation of Planctomycetes and their phenomic and genomic characterization uncovers novel biology.</title>
        <authorList>
            <person name="Wiegand S."/>
            <person name="Jogler M."/>
            <person name="Boedeker C."/>
            <person name="Pinto D."/>
            <person name="Vollmers J."/>
            <person name="Rivas-Marin E."/>
            <person name="Kohn T."/>
            <person name="Peeters S.H."/>
            <person name="Heuer A."/>
            <person name="Rast P."/>
            <person name="Oberbeckmann S."/>
            <person name="Bunk B."/>
            <person name="Jeske O."/>
            <person name="Meyerdierks A."/>
            <person name="Storesund J.E."/>
            <person name="Kallscheuer N."/>
            <person name="Luecker S."/>
            <person name="Lage O.M."/>
            <person name="Pohl T."/>
            <person name="Merkel B.J."/>
            <person name="Hornburger P."/>
            <person name="Mueller R.-W."/>
            <person name="Bruemmer F."/>
            <person name="Labrenz M."/>
            <person name="Spormann A.M."/>
            <person name="Op den Camp H."/>
            <person name="Overmann J."/>
            <person name="Amann R."/>
            <person name="Jetten M.S.M."/>
            <person name="Mascher T."/>
            <person name="Medema M.H."/>
            <person name="Devos D.P."/>
            <person name="Kaster A.-K."/>
            <person name="Ovreas L."/>
            <person name="Rohde M."/>
            <person name="Galperin M.Y."/>
            <person name="Jogler C."/>
        </authorList>
    </citation>
    <scope>NUCLEOTIDE SEQUENCE [LARGE SCALE GENOMIC DNA]</scope>
    <source>
        <strain evidence="3 4">SV_7m_r</strain>
    </source>
</reference>
<dbReference type="Gene3D" id="1.20.120.1490">
    <property type="match status" value="1"/>
</dbReference>